<dbReference type="AlphaFoldDB" id="A0A9P1BUT7"/>
<accession>A0A9P1BUT7</accession>
<evidence type="ECO:0000313" key="1">
    <source>
        <dbReference type="EMBL" id="CAI3979015.1"/>
    </source>
</evidence>
<reference evidence="2 3" key="2">
    <citation type="submission" date="2024-05" db="EMBL/GenBank/DDBJ databases">
        <authorList>
            <person name="Chen Y."/>
            <person name="Shah S."/>
            <person name="Dougan E. K."/>
            <person name="Thang M."/>
            <person name="Chan C."/>
        </authorList>
    </citation>
    <scope>NUCLEOTIDE SEQUENCE [LARGE SCALE GENOMIC DNA]</scope>
</reference>
<sequence>EKAGGAGHVDGGRKKTQWEEDKFRFPPYQYQTCHQVGREDVHRLVNAEEREVILRFPRHYTVNCLPKSKQGSTEHQDLRLTLLGNSWNVTVITWLLSQLGAWLGVSPQLTVQHCIERTSPGANTDFATFLTRQPMNGPRKALIQGGSDLLVKNFSGLFLTNVYYWSTNQVIVQRALAARSLADGQKGVLFAASM</sequence>
<dbReference type="InterPro" id="IPR038377">
    <property type="entry name" value="Na/Glc_symporter_sf"/>
</dbReference>
<proteinExistence type="predicted"/>
<evidence type="ECO:0000313" key="3">
    <source>
        <dbReference type="Proteomes" id="UP001152797"/>
    </source>
</evidence>
<name>A0A9P1BUT7_9DINO</name>
<dbReference type="EMBL" id="CAMXCT020000451">
    <property type="protein sequence ID" value="CAL1132390.1"/>
    <property type="molecule type" value="Genomic_DNA"/>
</dbReference>
<protein>
    <submittedName>
        <fullName evidence="2">Uncharacterized symporter YidK</fullName>
    </submittedName>
</protein>
<dbReference type="EMBL" id="CAMXCT010000451">
    <property type="protein sequence ID" value="CAI3979015.1"/>
    <property type="molecule type" value="Genomic_DNA"/>
</dbReference>
<evidence type="ECO:0000313" key="2">
    <source>
        <dbReference type="EMBL" id="CAL4766327.1"/>
    </source>
</evidence>
<dbReference type="Proteomes" id="UP001152797">
    <property type="component" value="Unassembled WGS sequence"/>
</dbReference>
<gene>
    <name evidence="1" type="ORF">C1SCF055_LOCUS7002</name>
</gene>
<dbReference type="OrthoDB" id="6132759at2759"/>
<dbReference type="EMBL" id="CAMXCT030000451">
    <property type="protein sequence ID" value="CAL4766327.1"/>
    <property type="molecule type" value="Genomic_DNA"/>
</dbReference>
<reference evidence="1" key="1">
    <citation type="submission" date="2022-10" db="EMBL/GenBank/DDBJ databases">
        <authorList>
            <person name="Chen Y."/>
            <person name="Dougan E. K."/>
            <person name="Chan C."/>
            <person name="Rhodes N."/>
            <person name="Thang M."/>
        </authorList>
    </citation>
    <scope>NUCLEOTIDE SEQUENCE</scope>
</reference>
<organism evidence="1">
    <name type="scientific">Cladocopium goreaui</name>
    <dbReference type="NCBI Taxonomy" id="2562237"/>
    <lineage>
        <taxon>Eukaryota</taxon>
        <taxon>Sar</taxon>
        <taxon>Alveolata</taxon>
        <taxon>Dinophyceae</taxon>
        <taxon>Suessiales</taxon>
        <taxon>Symbiodiniaceae</taxon>
        <taxon>Cladocopium</taxon>
    </lineage>
</organism>
<dbReference type="Gene3D" id="1.20.1730.10">
    <property type="entry name" value="Sodium/glucose cotransporter"/>
    <property type="match status" value="1"/>
</dbReference>
<keyword evidence="3" id="KW-1185">Reference proteome</keyword>
<feature type="non-terminal residue" evidence="1">
    <location>
        <position position="1"/>
    </location>
</feature>
<comment type="caution">
    <text evidence="1">The sequence shown here is derived from an EMBL/GenBank/DDBJ whole genome shotgun (WGS) entry which is preliminary data.</text>
</comment>